<keyword evidence="3 5" id="KW-0863">Zinc-finger</keyword>
<dbReference type="SMART" id="SM00355">
    <property type="entry name" value="ZnF_C2H2"/>
    <property type="match status" value="5"/>
</dbReference>
<evidence type="ECO:0000256" key="4">
    <source>
        <dbReference type="ARBA" id="ARBA00022833"/>
    </source>
</evidence>
<dbReference type="InterPro" id="IPR050688">
    <property type="entry name" value="Zinc_finger/UBP_domain"/>
</dbReference>
<dbReference type="FunFam" id="3.30.160.60:FF:000417">
    <property type="entry name" value="Zinc finger protein"/>
    <property type="match status" value="1"/>
</dbReference>
<feature type="domain" description="C2H2-type" evidence="6">
    <location>
        <begin position="103"/>
        <end position="130"/>
    </location>
</feature>
<evidence type="ECO:0000256" key="1">
    <source>
        <dbReference type="ARBA" id="ARBA00022723"/>
    </source>
</evidence>
<protein>
    <submittedName>
        <fullName evidence="7">RE1-silencing transcription factor</fullName>
    </submittedName>
</protein>
<dbReference type="SUPFAM" id="SSF57667">
    <property type="entry name" value="beta-beta-alpha zinc fingers"/>
    <property type="match status" value="2"/>
</dbReference>
<evidence type="ECO:0000256" key="5">
    <source>
        <dbReference type="PROSITE-ProRule" id="PRU00042"/>
    </source>
</evidence>
<evidence type="ECO:0000256" key="3">
    <source>
        <dbReference type="ARBA" id="ARBA00022771"/>
    </source>
</evidence>
<dbReference type="GO" id="GO:0045944">
    <property type="term" value="P:positive regulation of transcription by RNA polymerase II"/>
    <property type="evidence" value="ECO:0007669"/>
    <property type="project" value="TreeGrafter"/>
</dbReference>
<keyword evidence="2" id="KW-0677">Repeat</keyword>
<dbReference type="PROSITE" id="PS00028">
    <property type="entry name" value="ZINC_FINGER_C2H2_1"/>
    <property type="match status" value="1"/>
</dbReference>
<dbReference type="InterPro" id="IPR013087">
    <property type="entry name" value="Znf_C2H2_type"/>
</dbReference>
<dbReference type="Pfam" id="PF00096">
    <property type="entry name" value="zf-C2H2"/>
    <property type="match status" value="2"/>
</dbReference>
<evidence type="ECO:0000256" key="2">
    <source>
        <dbReference type="ARBA" id="ARBA00022737"/>
    </source>
</evidence>
<sequence length="201" mass="22462">MSATETLPSIAGCLEVCVYCNSYILNDIKFLITHCINCKHMPGNMAAGGVANPLGSSTNGFDVDLTSAVPGQNLISCYKCDYSTTYKFNLVNHIRRHIGEKPYKCGRCPASFIQKSALKSHLRTHTGEKPYKCTFCPFTAAHSSTMSYHLRIHQDLKVKCPHCAYKCVKQKDLNTHIERRHMSGDVANHIQHMLEIGHNMS</sequence>
<dbReference type="InterPro" id="IPR036236">
    <property type="entry name" value="Znf_C2H2_sf"/>
</dbReference>
<dbReference type="PANTHER" id="PTHR24403:SF67">
    <property type="entry name" value="FI01116P-RELATED"/>
    <property type="match status" value="1"/>
</dbReference>
<name>A0A8D8TFU4_9HEMI</name>
<dbReference type="GO" id="GO:0008270">
    <property type="term" value="F:zinc ion binding"/>
    <property type="evidence" value="ECO:0007669"/>
    <property type="project" value="UniProtKB-KW"/>
</dbReference>
<feature type="domain" description="C2H2-type" evidence="6">
    <location>
        <begin position="75"/>
        <end position="102"/>
    </location>
</feature>
<keyword evidence="1" id="KW-0479">Metal-binding</keyword>
<dbReference type="FunFam" id="3.30.160.60:FF:002343">
    <property type="entry name" value="Zinc finger protein 33A"/>
    <property type="match status" value="1"/>
</dbReference>
<proteinExistence type="predicted"/>
<accession>A0A8D8TFU4</accession>
<dbReference type="PROSITE" id="PS50157">
    <property type="entry name" value="ZINC_FINGER_C2H2_2"/>
    <property type="match status" value="3"/>
</dbReference>
<evidence type="ECO:0000313" key="7">
    <source>
        <dbReference type="EMBL" id="CAG6687068.1"/>
    </source>
</evidence>
<dbReference type="PANTHER" id="PTHR24403">
    <property type="entry name" value="ZINC FINGER PROTEIN"/>
    <property type="match status" value="1"/>
</dbReference>
<feature type="domain" description="C2H2-type" evidence="6">
    <location>
        <begin position="131"/>
        <end position="158"/>
    </location>
</feature>
<dbReference type="EMBL" id="HBUF01279695">
    <property type="protein sequence ID" value="CAG6687068.1"/>
    <property type="molecule type" value="Transcribed_RNA"/>
</dbReference>
<keyword evidence="4" id="KW-0862">Zinc</keyword>
<dbReference type="GO" id="GO:0005634">
    <property type="term" value="C:nucleus"/>
    <property type="evidence" value="ECO:0007669"/>
    <property type="project" value="TreeGrafter"/>
</dbReference>
<evidence type="ECO:0000259" key="6">
    <source>
        <dbReference type="PROSITE" id="PS50157"/>
    </source>
</evidence>
<organism evidence="7">
    <name type="scientific">Cacopsylla melanoneura</name>
    <dbReference type="NCBI Taxonomy" id="428564"/>
    <lineage>
        <taxon>Eukaryota</taxon>
        <taxon>Metazoa</taxon>
        <taxon>Ecdysozoa</taxon>
        <taxon>Arthropoda</taxon>
        <taxon>Hexapoda</taxon>
        <taxon>Insecta</taxon>
        <taxon>Pterygota</taxon>
        <taxon>Neoptera</taxon>
        <taxon>Paraneoptera</taxon>
        <taxon>Hemiptera</taxon>
        <taxon>Sternorrhyncha</taxon>
        <taxon>Psylloidea</taxon>
        <taxon>Psyllidae</taxon>
        <taxon>Psyllinae</taxon>
        <taxon>Cacopsylla</taxon>
    </lineage>
</organism>
<dbReference type="Gene3D" id="3.30.160.60">
    <property type="entry name" value="Classic Zinc Finger"/>
    <property type="match status" value="3"/>
</dbReference>
<reference evidence="7" key="1">
    <citation type="submission" date="2021-05" db="EMBL/GenBank/DDBJ databases">
        <authorList>
            <person name="Alioto T."/>
            <person name="Alioto T."/>
            <person name="Gomez Garrido J."/>
        </authorList>
    </citation>
    <scope>NUCLEOTIDE SEQUENCE</scope>
</reference>
<dbReference type="AlphaFoldDB" id="A0A8D8TFU4"/>